<feature type="region of interest" description="Disordered" evidence="2">
    <location>
        <begin position="90"/>
        <end position="216"/>
    </location>
</feature>
<dbReference type="Proteomes" id="UP000306584">
    <property type="component" value="Unassembled WGS sequence"/>
</dbReference>
<feature type="region of interest" description="Disordered" evidence="2">
    <location>
        <begin position="1203"/>
        <end position="1225"/>
    </location>
</feature>
<feature type="compositionally biased region" description="Low complexity" evidence="2">
    <location>
        <begin position="1250"/>
        <end position="1259"/>
    </location>
</feature>
<gene>
    <name evidence="4" type="ORF">D6D01_09469</name>
</gene>
<dbReference type="Gene3D" id="1.10.506.10">
    <property type="entry name" value="GTPase Activation - p120gap, domain 1"/>
    <property type="match status" value="1"/>
</dbReference>
<dbReference type="PROSITE" id="PS50018">
    <property type="entry name" value="RAS_GTPASE_ACTIV_2"/>
    <property type="match status" value="1"/>
</dbReference>
<feature type="region of interest" description="Disordered" evidence="2">
    <location>
        <begin position="1238"/>
        <end position="1259"/>
    </location>
</feature>
<feature type="domain" description="Ras-GAP" evidence="3">
    <location>
        <begin position="760"/>
        <end position="999"/>
    </location>
</feature>
<proteinExistence type="predicted"/>
<dbReference type="PROSITE" id="PS00509">
    <property type="entry name" value="RAS_GTPASE_ACTIV_1"/>
    <property type="match status" value="1"/>
</dbReference>
<feature type="compositionally biased region" description="Polar residues" evidence="2">
    <location>
        <begin position="168"/>
        <end position="178"/>
    </location>
</feature>
<dbReference type="CDD" id="cd05137">
    <property type="entry name" value="RasGAP_CLA2_BUD2"/>
    <property type="match status" value="1"/>
</dbReference>
<organism evidence="4 5">
    <name type="scientific">Aureobasidium pullulans</name>
    <name type="common">Black yeast</name>
    <name type="synonym">Pullularia pullulans</name>
    <dbReference type="NCBI Taxonomy" id="5580"/>
    <lineage>
        <taxon>Eukaryota</taxon>
        <taxon>Fungi</taxon>
        <taxon>Dikarya</taxon>
        <taxon>Ascomycota</taxon>
        <taxon>Pezizomycotina</taxon>
        <taxon>Dothideomycetes</taxon>
        <taxon>Dothideomycetidae</taxon>
        <taxon>Dothideales</taxon>
        <taxon>Saccotheciaceae</taxon>
        <taxon>Aureobasidium</taxon>
    </lineage>
</organism>
<dbReference type="SUPFAM" id="SSF49562">
    <property type="entry name" value="C2 domain (Calcium/lipid-binding domain, CaLB)"/>
    <property type="match status" value="1"/>
</dbReference>
<dbReference type="GO" id="GO:0007165">
    <property type="term" value="P:signal transduction"/>
    <property type="evidence" value="ECO:0007669"/>
    <property type="project" value="UniProtKB-ARBA"/>
</dbReference>
<feature type="compositionally biased region" description="Basic and acidic residues" evidence="2">
    <location>
        <begin position="1292"/>
        <end position="1307"/>
    </location>
</feature>
<accession>A0A4S9K358</accession>
<dbReference type="EMBL" id="QZBD01000653">
    <property type="protein sequence ID" value="THY09712.1"/>
    <property type="molecule type" value="Genomic_DNA"/>
</dbReference>
<feature type="region of interest" description="Disordered" evidence="2">
    <location>
        <begin position="1"/>
        <end position="26"/>
    </location>
</feature>
<dbReference type="InterPro" id="IPR035892">
    <property type="entry name" value="C2_domain_sf"/>
</dbReference>
<feature type="compositionally biased region" description="Low complexity" evidence="2">
    <location>
        <begin position="1308"/>
        <end position="1317"/>
    </location>
</feature>
<evidence type="ECO:0000256" key="1">
    <source>
        <dbReference type="ARBA" id="ARBA00022468"/>
    </source>
</evidence>
<feature type="compositionally biased region" description="Basic and acidic residues" evidence="2">
    <location>
        <begin position="1365"/>
        <end position="1379"/>
    </location>
</feature>
<feature type="compositionally biased region" description="Basic and acidic residues" evidence="2">
    <location>
        <begin position="1"/>
        <end position="13"/>
    </location>
</feature>
<reference evidence="4 5" key="1">
    <citation type="submission" date="2018-10" db="EMBL/GenBank/DDBJ databases">
        <title>Fifty Aureobasidium pullulans genomes reveal a recombining polyextremotolerant generalist.</title>
        <authorList>
            <person name="Gostincar C."/>
            <person name="Turk M."/>
            <person name="Zajc J."/>
            <person name="Gunde-Cimerman N."/>
        </authorList>
    </citation>
    <scope>NUCLEOTIDE SEQUENCE [LARGE SCALE GENOMIC DNA]</scope>
    <source>
        <strain evidence="4 5">EXF-6604</strain>
    </source>
</reference>
<dbReference type="SMART" id="SM00233">
    <property type="entry name" value="PH"/>
    <property type="match status" value="2"/>
</dbReference>
<dbReference type="SUPFAM" id="SSF50729">
    <property type="entry name" value="PH domain-like"/>
    <property type="match status" value="1"/>
</dbReference>
<feature type="compositionally biased region" description="Basic and acidic residues" evidence="2">
    <location>
        <begin position="1328"/>
        <end position="1355"/>
    </location>
</feature>
<dbReference type="Pfam" id="PF00616">
    <property type="entry name" value="RasGAP"/>
    <property type="match status" value="1"/>
</dbReference>
<sequence length="1379" mass="155595">MRTHMEPASRQKWSEQSSRRRKQPSLYDEYLNQERSAMTQSHPVPQSIIQPTPEVREQHFPQPRSARSDNTIRTVTPDSVVEETTINMEGHVLGSSPRTSLKRDRDSPRSLLLGRSESTDNTRNRLQYTSTTARRNRTRTLDESASRDVSPGTALHPGSRLRHGSIHLTGSESVSTQLTSTSSFDPSQSTSTSASKRPRSPISVSDTASVSGGLPNSSARRILHLMKTLCGRMSGTLWFRRGPSATWLQSYCYIQEDTGSLLCEADVNNSQNRTLIPDLRGCQVRTAMDEDTQMPYLDISVPNSTLQLHVRLKDRKDFDSWFAALLCWQPIRPRGIHNKMTKPQTPVVQGITLTDSRRNSEMSLTLKEAPIIKVGPMIYWDSNISYTNAGTPRSLKPSPSRFQSYGSHWWRRVSCTLRENGELKLYAESGSTLLSVVQLSQLSRSAVQRLDPSVLDNDFCIAIYPQYTSGATVTTAIRPIYLSMETRVLYEVWFVLLRAFTIPQLYGPKPNGHSDESAFVPDTPSSSAFDNMMANEKIEMFRMERALSIRIIEAKLPHAPLSSLAEFNHHHSNRHNNNNNNNAANKPELSDGYYVEIHLDGETRGKTQIKHESMAPFWREEFDYLDLPAVLTSASVLLKRRPPDLSSPREQHELRLVHEAYGLLDPSQKTGGSAGFMPVQNDQTLGKVEIFLEELEASKEVEKWWPVMNQHGENVGEILIKARAEENVILMAKDYKPLNDLLHNFSNELTLQVAQMIPTELRRLSDLLLNIFQVSGQVTEWIMALVEEEIDGVHKETPVSRMRYNRRVANSNNETDLNVTAASARELMVRDMNKNATLEANLLFRGNTLLTKSLDSHMRRVGKEYLLECLGPIIRDINEKDPDCEVDPNRVTNQHDLKKNWDRLINCTKSVWNVIKVSARNAPSELRVIFRHIRACAEDRYGDFLRSVSYSSVSGFLFLRFFCPAVLNPKLFGLLKDDPKPRARRTFTLIAKSLQGLANMASFGSKEHWMEPMNVFLTDHREAFKTFINDICSISAPDGMIGQKPPSYSTPLAIQSRLPMTSREGFPSLPYLIDQSREIASLVELWLHGTTNGSEAELLAAQIGKEDGDLLTFHRLCRTLDAQTKECLSRAERAERPNSALSFRWEELIDQLQNTSLLENGARIDDALDVPTRDSFEDVTSQAAQLDPTRGRGFSVGGVGLGRYSGDTESQPPTSWEEDRDGGAQAAAVSILSQDNNRFDKPSFDIPRPGTSTASVSASGSYSNNIGAAFMREGSAQLPRDLTSASLNLHFPRGDRERKSKEREREGSMSGSVVSSETDATTALPSLARERERREREKERKEKAKREERERRLKDFIPGLTGLRRKNEQKDKDKDKDKE</sequence>
<dbReference type="InterPro" id="IPR023152">
    <property type="entry name" value="RasGAP_CS"/>
</dbReference>
<comment type="caution">
    <text evidence="4">The sequence shown here is derived from an EMBL/GenBank/DDBJ whole genome shotgun (WGS) entry which is preliminary data.</text>
</comment>
<dbReference type="PANTHER" id="PTHR10194">
    <property type="entry name" value="RAS GTPASE-ACTIVATING PROTEINS"/>
    <property type="match status" value="1"/>
</dbReference>
<dbReference type="SUPFAM" id="SSF48350">
    <property type="entry name" value="GTPase activation domain, GAP"/>
    <property type="match status" value="1"/>
</dbReference>
<dbReference type="SMART" id="SM00323">
    <property type="entry name" value="RasGAP"/>
    <property type="match status" value="1"/>
</dbReference>
<evidence type="ECO:0000256" key="2">
    <source>
        <dbReference type="SAM" id="MobiDB-lite"/>
    </source>
</evidence>
<dbReference type="Gene3D" id="2.60.40.150">
    <property type="entry name" value="C2 domain"/>
    <property type="match status" value="1"/>
</dbReference>
<dbReference type="Pfam" id="PF00168">
    <property type="entry name" value="C2"/>
    <property type="match status" value="1"/>
</dbReference>
<dbReference type="InterPro" id="IPR001849">
    <property type="entry name" value="PH_domain"/>
</dbReference>
<feature type="compositionally biased region" description="Low complexity" evidence="2">
    <location>
        <begin position="179"/>
        <end position="195"/>
    </location>
</feature>
<feature type="compositionally biased region" description="Polar residues" evidence="2">
    <location>
        <begin position="202"/>
        <end position="216"/>
    </location>
</feature>
<protein>
    <submittedName>
        <fullName evidence="4">Rho GTPase activation protein</fullName>
    </submittedName>
</protein>
<dbReference type="InterPro" id="IPR000008">
    <property type="entry name" value="C2_dom"/>
</dbReference>
<keyword evidence="1" id="KW-0343">GTPase activation</keyword>
<evidence type="ECO:0000313" key="5">
    <source>
        <dbReference type="Proteomes" id="UP000306584"/>
    </source>
</evidence>
<name>A0A4S9K358_AURPU</name>
<dbReference type="InterPro" id="IPR039360">
    <property type="entry name" value="Ras_GTPase"/>
</dbReference>
<evidence type="ECO:0000259" key="3">
    <source>
        <dbReference type="PROSITE" id="PS50018"/>
    </source>
</evidence>
<evidence type="ECO:0000313" key="4">
    <source>
        <dbReference type="EMBL" id="THY09712.1"/>
    </source>
</evidence>
<dbReference type="GO" id="GO:0005096">
    <property type="term" value="F:GTPase activator activity"/>
    <property type="evidence" value="ECO:0007669"/>
    <property type="project" value="UniProtKB-KW"/>
</dbReference>
<feature type="region of interest" description="Disordered" evidence="2">
    <location>
        <begin position="1290"/>
        <end position="1379"/>
    </location>
</feature>
<dbReference type="InterPro" id="IPR008936">
    <property type="entry name" value="Rho_GTPase_activation_prot"/>
</dbReference>
<dbReference type="InterPro" id="IPR001936">
    <property type="entry name" value="RasGAP_dom"/>
</dbReference>
<dbReference type="PANTHER" id="PTHR10194:SF60">
    <property type="entry name" value="RAS GTPASE-ACTIVATING PROTEIN RASKOL"/>
    <property type="match status" value="1"/>
</dbReference>